<organism evidence="2 3">
    <name type="scientific">Geobacillus thermoleovorans</name>
    <name type="common">Bacillus thermoleovorans</name>
    <dbReference type="NCBI Taxonomy" id="33941"/>
    <lineage>
        <taxon>Bacteria</taxon>
        <taxon>Bacillati</taxon>
        <taxon>Bacillota</taxon>
        <taxon>Bacilli</taxon>
        <taxon>Bacillales</taxon>
        <taxon>Anoxybacillaceae</taxon>
        <taxon>Geobacillus</taxon>
        <taxon>Geobacillus thermoleovorans group</taxon>
    </lineage>
</organism>
<dbReference type="Proteomes" id="UP000246996">
    <property type="component" value="Chromosome"/>
</dbReference>
<keyword evidence="2" id="KW-0808">Transferase</keyword>
<proteinExistence type="predicted"/>
<gene>
    <name evidence="2" type="ORF">C1N76_07315</name>
</gene>
<evidence type="ECO:0000256" key="1">
    <source>
        <dbReference type="SAM" id="MobiDB-lite"/>
    </source>
</evidence>
<dbReference type="GO" id="GO:0016301">
    <property type="term" value="F:kinase activity"/>
    <property type="evidence" value="ECO:0007669"/>
    <property type="project" value="UniProtKB-KW"/>
</dbReference>
<evidence type="ECO:0000313" key="2">
    <source>
        <dbReference type="EMBL" id="AWO74342.1"/>
    </source>
</evidence>
<dbReference type="AlphaFoldDB" id="A0A2Z3N635"/>
<keyword evidence="2" id="KW-0418">Kinase</keyword>
<name>A0A2Z3N635_GEOTH</name>
<evidence type="ECO:0000313" key="3">
    <source>
        <dbReference type="Proteomes" id="UP000246996"/>
    </source>
</evidence>
<dbReference type="EMBL" id="CP027303">
    <property type="protein sequence ID" value="AWO74342.1"/>
    <property type="molecule type" value="Genomic_DNA"/>
</dbReference>
<feature type="compositionally biased region" description="Basic and acidic residues" evidence="1">
    <location>
        <begin position="1"/>
        <end position="15"/>
    </location>
</feature>
<protein>
    <submittedName>
        <fullName evidence="2">4-diphosphocytidyl-2C-methyl-D-erythritol kinase</fullName>
    </submittedName>
</protein>
<sequence>MTKERRMRRGKDGGDGKQPMDANPLIHDCAWKQVRMSEVVDKSAGENQFVTRRSL</sequence>
<accession>A0A2Z3N635</accession>
<reference evidence="3" key="1">
    <citation type="submission" date="2018-02" db="EMBL/GenBank/DDBJ databases">
        <title>The complete genome of bacterial strain SGAirxxxx.</title>
        <authorList>
            <person name="Schuster S.C."/>
        </authorList>
    </citation>
    <scope>NUCLEOTIDE SEQUENCE [LARGE SCALE GENOMIC DNA]</scope>
    <source>
        <strain evidence="3">SGAir0734</strain>
    </source>
</reference>
<feature type="region of interest" description="Disordered" evidence="1">
    <location>
        <begin position="1"/>
        <end position="24"/>
    </location>
</feature>